<dbReference type="EMBL" id="RBAL01000002">
    <property type="protein sequence ID" value="RKN45631.1"/>
    <property type="molecule type" value="Genomic_DNA"/>
</dbReference>
<dbReference type="InterPro" id="IPR000086">
    <property type="entry name" value="NUDIX_hydrolase_dom"/>
</dbReference>
<evidence type="ECO:0000256" key="4">
    <source>
        <dbReference type="SAM" id="MobiDB-lite"/>
    </source>
</evidence>
<evidence type="ECO:0000313" key="7">
    <source>
        <dbReference type="Proteomes" id="UP000272474"/>
    </source>
</evidence>
<dbReference type="AlphaFoldDB" id="A0A3A9ZBD4"/>
<dbReference type="Gene3D" id="3.90.79.10">
    <property type="entry name" value="Nucleoside Triphosphate Pyrophosphohydrolase"/>
    <property type="match status" value="1"/>
</dbReference>
<sequence length="501" mass="49705">MAPGARPGLRGACGGRVGACGRGRAPGWAPVGTGGAHQGAGPWRGCTRAPRAPAGSTGTRATVSVPLTTRGDAMRPLPAPLPRQPLMSNADYAASRHTVWISASALITDPFGRVLLVEPTYRDTLLLPGGAVEAGEHPAEACRREVAEETGLAIGPERALAIDHVVPGVAELPPDLPFPGDIHIVFDGGTLPSDAVAGLRLPPEELAGARFLPPGEAAAAMTALEARRMLAALRARWGATGPVYLQDGRHLGPPPPLDAHGVLVRPGEGLPRRWHPGAHPPAGPGAAGADGWLIAPDGRVLLLVEDGRPLPALPGGRVRKDEGEDPAGCVTRLAAQRAGAAVEDACPLGFEQPDGGRPDADAPGADAPGADAPGADAPGADAPGAGAVGVGAAAAGGVAAGGAGRGPSGGIGEGERRGAAGVRVHVAARLTGLGPAAAVPGTGRPRVRLLATPEQAAALLGSGPAATAQAREAARVAAARWGIAPAPPTPVAEVPAGGMRW</sequence>
<comment type="caution">
    <text evidence="6">The sequence shown here is derived from an EMBL/GenBank/DDBJ whole genome shotgun (WGS) entry which is preliminary data.</text>
</comment>
<feature type="domain" description="Nudix hydrolase" evidence="5">
    <location>
        <begin position="98"/>
        <end position="234"/>
    </location>
</feature>
<organism evidence="6 7">
    <name type="scientific">Streptomyces hoynatensis</name>
    <dbReference type="NCBI Taxonomy" id="1141874"/>
    <lineage>
        <taxon>Bacteria</taxon>
        <taxon>Bacillati</taxon>
        <taxon>Actinomycetota</taxon>
        <taxon>Actinomycetes</taxon>
        <taxon>Kitasatosporales</taxon>
        <taxon>Streptomycetaceae</taxon>
        <taxon>Streptomyces</taxon>
    </lineage>
</organism>
<keyword evidence="2 6" id="KW-0378">Hydrolase</keyword>
<keyword evidence="3" id="KW-0460">Magnesium</keyword>
<comment type="cofactor">
    <cofactor evidence="1">
        <name>Mg(2+)</name>
        <dbReference type="ChEBI" id="CHEBI:18420"/>
    </cofactor>
</comment>
<dbReference type="PROSITE" id="PS00893">
    <property type="entry name" value="NUDIX_BOX"/>
    <property type="match status" value="1"/>
</dbReference>
<dbReference type="PROSITE" id="PS51462">
    <property type="entry name" value="NUDIX"/>
    <property type="match status" value="1"/>
</dbReference>
<evidence type="ECO:0000256" key="1">
    <source>
        <dbReference type="ARBA" id="ARBA00001946"/>
    </source>
</evidence>
<dbReference type="SUPFAM" id="SSF55811">
    <property type="entry name" value="Nudix"/>
    <property type="match status" value="2"/>
</dbReference>
<reference evidence="6 7" key="1">
    <citation type="journal article" date="2014" name="Int. J. Syst. Evol. Microbiol.">
        <title>Streptomyces hoynatensis sp. nov., isolated from deep marine sediment.</title>
        <authorList>
            <person name="Veyisoglu A."/>
            <person name="Sahin N."/>
        </authorList>
    </citation>
    <scope>NUCLEOTIDE SEQUENCE [LARGE SCALE GENOMIC DNA]</scope>
    <source>
        <strain evidence="6 7">KCTC 29097</strain>
    </source>
</reference>
<keyword evidence="7" id="KW-1185">Reference proteome</keyword>
<feature type="compositionally biased region" description="Low complexity" evidence="4">
    <location>
        <begin position="361"/>
        <end position="383"/>
    </location>
</feature>
<proteinExistence type="predicted"/>
<evidence type="ECO:0000256" key="3">
    <source>
        <dbReference type="ARBA" id="ARBA00022842"/>
    </source>
</evidence>
<protein>
    <submittedName>
        <fullName evidence="6">NUDIX hydrolase</fullName>
    </submittedName>
</protein>
<accession>A0A3A9ZBD4</accession>
<dbReference type="Proteomes" id="UP000272474">
    <property type="component" value="Unassembled WGS sequence"/>
</dbReference>
<dbReference type="Pfam" id="PF00293">
    <property type="entry name" value="NUDIX"/>
    <property type="match status" value="1"/>
</dbReference>
<dbReference type="GO" id="GO:0016787">
    <property type="term" value="F:hydrolase activity"/>
    <property type="evidence" value="ECO:0007669"/>
    <property type="project" value="UniProtKB-KW"/>
</dbReference>
<evidence type="ECO:0000313" key="6">
    <source>
        <dbReference type="EMBL" id="RKN45631.1"/>
    </source>
</evidence>
<dbReference type="CDD" id="cd18876">
    <property type="entry name" value="NUDIX_Hydrolase"/>
    <property type="match status" value="1"/>
</dbReference>
<evidence type="ECO:0000259" key="5">
    <source>
        <dbReference type="PROSITE" id="PS51462"/>
    </source>
</evidence>
<dbReference type="InterPro" id="IPR020084">
    <property type="entry name" value="NUDIX_hydrolase_CS"/>
</dbReference>
<name>A0A3A9ZBD4_9ACTN</name>
<gene>
    <name evidence="6" type="ORF">D7294_03935</name>
</gene>
<dbReference type="PANTHER" id="PTHR43046:SF12">
    <property type="entry name" value="GDP-MANNOSE MANNOSYL HYDROLASE"/>
    <property type="match status" value="1"/>
</dbReference>
<feature type="region of interest" description="Disordered" evidence="4">
    <location>
        <begin position="347"/>
        <end position="383"/>
    </location>
</feature>
<evidence type="ECO:0000256" key="2">
    <source>
        <dbReference type="ARBA" id="ARBA00022801"/>
    </source>
</evidence>
<dbReference type="PANTHER" id="PTHR43046">
    <property type="entry name" value="GDP-MANNOSE MANNOSYL HYDROLASE"/>
    <property type="match status" value="1"/>
</dbReference>
<dbReference type="InterPro" id="IPR015797">
    <property type="entry name" value="NUDIX_hydrolase-like_dom_sf"/>
</dbReference>